<evidence type="ECO:0000256" key="2">
    <source>
        <dbReference type="ARBA" id="ARBA00004225"/>
    </source>
</evidence>
<protein>
    <recommendedName>
        <fullName evidence="5 17">NADH-ubiquinone oxidoreductase chain 4</fullName>
        <ecNumber evidence="4 17">7.1.1.2</ecNumber>
    </recommendedName>
</protein>
<evidence type="ECO:0000256" key="9">
    <source>
        <dbReference type="ARBA" id="ARBA00022967"/>
    </source>
</evidence>
<dbReference type="GO" id="GO:0042773">
    <property type="term" value="P:ATP synthesis coupled electron transport"/>
    <property type="evidence" value="ECO:0007669"/>
    <property type="project" value="InterPro"/>
</dbReference>
<dbReference type="PANTHER" id="PTHR43507:SF20">
    <property type="entry name" value="NADH-UBIQUINONE OXIDOREDUCTASE CHAIN 4"/>
    <property type="match status" value="1"/>
</dbReference>
<dbReference type="CTD" id="4538"/>
<evidence type="ECO:0000256" key="11">
    <source>
        <dbReference type="ARBA" id="ARBA00022989"/>
    </source>
</evidence>
<evidence type="ECO:0000256" key="13">
    <source>
        <dbReference type="ARBA" id="ARBA00023075"/>
    </source>
</evidence>
<feature type="domain" description="NADH:ubiquinone oxidoreductase chain 4 N-terminal" evidence="19">
    <location>
        <begin position="1"/>
        <end position="103"/>
    </location>
</feature>
<evidence type="ECO:0000256" key="10">
    <source>
        <dbReference type="ARBA" id="ARBA00022982"/>
    </source>
</evidence>
<dbReference type="PANTHER" id="PTHR43507">
    <property type="entry name" value="NADH-UBIQUINONE OXIDOREDUCTASE CHAIN 4"/>
    <property type="match status" value="1"/>
</dbReference>
<feature type="transmembrane region" description="Helical" evidence="17">
    <location>
        <begin position="143"/>
        <end position="163"/>
    </location>
</feature>
<feature type="transmembrane region" description="Helical" evidence="17">
    <location>
        <begin position="58"/>
        <end position="81"/>
    </location>
</feature>
<evidence type="ECO:0000259" key="18">
    <source>
        <dbReference type="Pfam" id="PF00361"/>
    </source>
</evidence>
<dbReference type="RefSeq" id="YP_009667284.1">
    <property type="nucleotide sequence ID" value="NC_043770.1"/>
</dbReference>
<evidence type="ECO:0000256" key="8">
    <source>
        <dbReference type="ARBA" id="ARBA00022692"/>
    </source>
</evidence>
<feature type="domain" description="NADH:quinone oxidoreductase/Mrp antiporter transmembrane" evidence="18">
    <location>
        <begin position="108"/>
        <end position="390"/>
    </location>
</feature>
<keyword evidence="6 17" id="KW-0813">Transport</keyword>
<keyword evidence="11 17" id="KW-1133">Transmembrane helix</keyword>
<dbReference type="GeneID" id="40872111"/>
<organism evidence="20">
    <name type="scientific">Hydatophylax nigrovittatus</name>
    <dbReference type="NCBI Taxonomy" id="1310303"/>
    <lineage>
        <taxon>Eukaryota</taxon>
        <taxon>Metazoa</taxon>
        <taxon>Ecdysozoa</taxon>
        <taxon>Arthropoda</taxon>
        <taxon>Hexapoda</taxon>
        <taxon>Insecta</taxon>
        <taxon>Pterygota</taxon>
        <taxon>Neoptera</taxon>
        <taxon>Endopterygota</taxon>
        <taxon>Trichoptera</taxon>
        <taxon>Integripalpia</taxon>
        <taxon>Plenitentoria</taxon>
        <taxon>Limnephiloidea</taxon>
        <taxon>Limnephilidae</taxon>
        <taxon>Limnephilinae</taxon>
        <taxon>Stenophylacini</taxon>
        <taxon>Hydatophylax</taxon>
    </lineage>
</organism>
<dbReference type="GO" id="GO:0048039">
    <property type="term" value="F:ubiquinone binding"/>
    <property type="evidence" value="ECO:0007669"/>
    <property type="project" value="TreeGrafter"/>
</dbReference>
<feature type="transmembrane region" description="Helical" evidence="17">
    <location>
        <begin position="218"/>
        <end position="237"/>
    </location>
</feature>
<keyword evidence="12 17" id="KW-0520">NAD</keyword>
<evidence type="ECO:0000256" key="5">
    <source>
        <dbReference type="ARBA" id="ARBA00021006"/>
    </source>
</evidence>
<keyword evidence="10 17" id="KW-0249">Electron transport</keyword>
<evidence type="ECO:0000256" key="16">
    <source>
        <dbReference type="ARBA" id="ARBA00049551"/>
    </source>
</evidence>
<evidence type="ECO:0000313" key="20">
    <source>
        <dbReference type="EMBL" id="APQ47885.1"/>
    </source>
</evidence>
<keyword evidence="7 17" id="KW-0679">Respiratory chain</keyword>
<dbReference type="InterPro" id="IPR000260">
    <property type="entry name" value="NADH4_N"/>
</dbReference>
<keyword evidence="9" id="KW-1278">Translocase</keyword>
<comment type="subcellular location">
    <subcellularLocation>
        <location evidence="2 17">Mitochondrion membrane</location>
        <topology evidence="2 17">Multi-pass membrane protein</topology>
    </subcellularLocation>
</comment>
<evidence type="ECO:0000256" key="4">
    <source>
        <dbReference type="ARBA" id="ARBA00012944"/>
    </source>
</evidence>
<dbReference type="GO" id="GO:0015990">
    <property type="term" value="P:electron transport coupled proton transport"/>
    <property type="evidence" value="ECO:0007669"/>
    <property type="project" value="TreeGrafter"/>
</dbReference>
<evidence type="ECO:0000256" key="17">
    <source>
        <dbReference type="RuleBase" id="RU003297"/>
    </source>
</evidence>
<proteinExistence type="inferred from homology"/>
<accession>A0A4Y1JWL4</accession>
<evidence type="ECO:0000256" key="6">
    <source>
        <dbReference type="ARBA" id="ARBA00022448"/>
    </source>
</evidence>
<evidence type="ECO:0000256" key="15">
    <source>
        <dbReference type="ARBA" id="ARBA00023136"/>
    </source>
</evidence>
<reference evidence="20" key="1">
    <citation type="submission" date="2016-06" db="EMBL/GenBank/DDBJ databases">
        <title>Complete mitochondrial genome sequences of three caddisflies (Trichoptera): an implication for lepidopteran phylogeny as the sister taxon.</title>
        <authorList>
            <person name="Kim M.J."/>
            <person name="Kim I."/>
        </authorList>
    </citation>
    <scope>NUCLEOTIDE SEQUENCE</scope>
</reference>
<sequence>MMKFIFMGLSVVILCFMKNVFWMVQNVYYFMMILFMLMPIKGYLIFSLSYIFSCDIISYFLILLSIWISGLMIMASFKIYLKNFHLSLFLMNISFLLLMLICTFSTLNLFMFYLFFEGSLVPVLLLILGWGAQPERIQAGFYLLFYTMIVSLPLLMGIFFIYGEVNSLMIYMVSWGDLSINNILLYFIMLGAFLVKIPMFLVHLWLPKAHLEAPISGSMILAGIMLKLGGYGIIRVLKILSHLNMGLNSYLIMLSMLGGLLVSLMCFFQMDMKALVAYSSVVHMGLMLAGLLTQTCWGVSGAYLVMIGHGLCSSGLFCLVNFNYERLFSRNLMLNKGMLSMMPSLSLWWFMLLSSNMAAPLSLNLLGEIMLISSLVMWSVVLMLLLGLVSFFSAGYSLYLFAFVQQGVSSMNLNNYYLIESREFLLLLLHWVPLNLLFLYSLYTLLT</sequence>
<dbReference type="InterPro" id="IPR001750">
    <property type="entry name" value="ND/Mrp_TM"/>
</dbReference>
<evidence type="ECO:0000256" key="14">
    <source>
        <dbReference type="ARBA" id="ARBA00023128"/>
    </source>
</evidence>
<dbReference type="AlphaFoldDB" id="A0A4Y1JWL4"/>
<dbReference type="EMBL" id="KX385011">
    <property type="protein sequence ID" value="APQ47885.1"/>
    <property type="molecule type" value="Genomic_DNA"/>
</dbReference>
<comment type="function">
    <text evidence="1">Core subunit of the mitochondrial membrane respiratory chain NADH dehydrogenase (Complex I) that is believed to belong to the minimal assembly required for catalysis. Complex I functions in the transfer of electrons from NADH to the respiratory chain. The immediate electron acceptor for the enzyme is believed to be ubiquinone.</text>
</comment>
<evidence type="ECO:0000259" key="19">
    <source>
        <dbReference type="Pfam" id="PF01059"/>
    </source>
</evidence>
<dbReference type="GO" id="GO:0003954">
    <property type="term" value="F:NADH dehydrogenase activity"/>
    <property type="evidence" value="ECO:0007669"/>
    <property type="project" value="TreeGrafter"/>
</dbReference>
<dbReference type="Pfam" id="PF00361">
    <property type="entry name" value="Proton_antipo_M"/>
    <property type="match status" value="1"/>
</dbReference>
<feature type="transmembrane region" description="Helical" evidence="17">
    <location>
        <begin position="249"/>
        <end position="268"/>
    </location>
</feature>
<feature type="transmembrane region" description="Helical" evidence="17">
    <location>
        <begin position="345"/>
        <end position="363"/>
    </location>
</feature>
<feature type="transmembrane region" description="Helical" evidence="17">
    <location>
        <begin position="375"/>
        <end position="403"/>
    </location>
</feature>
<feature type="transmembrane region" description="Helical" evidence="17">
    <location>
        <begin position="31"/>
        <end position="52"/>
    </location>
</feature>
<geneLocation type="mitochondrion" evidence="20"/>
<keyword evidence="14 17" id="KW-0496">Mitochondrion</keyword>
<feature type="transmembrane region" description="Helical" evidence="17">
    <location>
        <begin position="275"/>
        <end position="295"/>
    </location>
</feature>
<dbReference type="GO" id="GO:0031966">
    <property type="term" value="C:mitochondrial membrane"/>
    <property type="evidence" value="ECO:0007669"/>
    <property type="project" value="UniProtKB-SubCell"/>
</dbReference>
<keyword evidence="15 17" id="KW-0472">Membrane</keyword>
<comment type="catalytic activity">
    <reaction evidence="16 17">
        <text>a ubiquinone + NADH + 5 H(+)(in) = a ubiquinol + NAD(+) + 4 H(+)(out)</text>
        <dbReference type="Rhea" id="RHEA:29091"/>
        <dbReference type="Rhea" id="RHEA-COMP:9565"/>
        <dbReference type="Rhea" id="RHEA-COMP:9566"/>
        <dbReference type="ChEBI" id="CHEBI:15378"/>
        <dbReference type="ChEBI" id="CHEBI:16389"/>
        <dbReference type="ChEBI" id="CHEBI:17976"/>
        <dbReference type="ChEBI" id="CHEBI:57540"/>
        <dbReference type="ChEBI" id="CHEBI:57945"/>
        <dbReference type="EC" id="7.1.1.2"/>
    </reaction>
</comment>
<feature type="transmembrane region" description="Helical" evidence="17">
    <location>
        <begin position="88"/>
        <end position="107"/>
    </location>
</feature>
<keyword evidence="13 17" id="KW-0830">Ubiquinone</keyword>
<feature type="transmembrane region" description="Helical" evidence="17">
    <location>
        <begin position="183"/>
        <end position="206"/>
    </location>
</feature>
<dbReference type="EC" id="7.1.1.2" evidence="4 17"/>
<evidence type="ECO:0000256" key="1">
    <source>
        <dbReference type="ARBA" id="ARBA00003257"/>
    </source>
</evidence>
<name>A0A4Y1JWL4_9NEOP</name>
<feature type="transmembrane region" description="Helical" evidence="17">
    <location>
        <begin position="6"/>
        <end position="24"/>
    </location>
</feature>
<comment type="function">
    <text evidence="17">Core subunit of the mitochondrial membrane respiratory chain NADH dehydrogenase (Complex I) which catalyzes electron transfer from NADH through the respiratory chain, using ubiquinone as an electron acceptor. Essential for the catalytic activity and assembly of complex I.</text>
</comment>
<feature type="transmembrane region" description="Helical" evidence="17">
    <location>
        <begin position="301"/>
        <end position="324"/>
    </location>
</feature>
<gene>
    <name evidence="20" type="primary">ND4</name>
</gene>
<keyword evidence="8 17" id="KW-0812">Transmembrane</keyword>
<dbReference type="PRINTS" id="PR01437">
    <property type="entry name" value="NUOXDRDTASE4"/>
</dbReference>
<evidence type="ECO:0000256" key="3">
    <source>
        <dbReference type="ARBA" id="ARBA00009025"/>
    </source>
</evidence>
<feature type="transmembrane region" description="Helical" evidence="17">
    <location>
        <begin position="113"/>
        <end position="131"/>
    </location>
</feature>
<dbReference type="InterPro" id="IPR003918">
    <property type="entry name" value="NADH_UbQ_OxRdtase"/>
</dbReference>
<dbReference type="GO" id="GO:0008137">
    <property type="term" value="F:NADH dehydrogenase (ubiquinone) activity"/>
    <property type="evidence" value="ECO:0007669"/>
    <property type="project" value="UniProtKB-UniRule"/>
</dbReference>
<evidence type="ECO:0000256" key="7">
    <source>
        <dbReference type="ARBA" id="ARBA00022660"/>
    </source>
</evidence>
<evidence type="ECO:0000256" key="12">
    <source>
        <dbReference type="ARBA" id="ARBA00023027"/>
    </source>
</evidence>
<comment type="similarity">
    <text evidence="3 17">Belongs to the complex I subunit 4 family.</text>
</comment>
<dbReference type="Pfam" id="PF01059">
    <property type="entry name" value="Oxidored_q5_N"/>
    <property type="match status" value="1"/>
</dbReference>
<feature type="transmembrane region" description="Helical" evidence="17">
    <location>
        <begin position="424"/>
        <end position="443"/>
    </location>
</feature>